<dbReference type="PANTHER" id="PTHR30575">
    <property type="entry name" value="PEPTIDASE M20"/>
    <property type="match status" value="1"/>
</dbReference>
<dbReference type="InterPro" id="IPR036264">
    <property type="entry name" value="Bact_exopeptidase_dim_dom"/>
</dbReference>
<keyword evidence="1" id="KW-0464">Manganese</keyword>
<gene>
    <name evidence="3" type="ORF">SAMN02745751_00574</name>
</gene>
<feature type="binding site" evidence="1">
    <location>
        <position position="185"/>
    </location>
    <ligand>
        <name>Mn(2+)</name>
        <dbReference type="ChEBI" id="CHEBI:29035"/>
        <label>2</label>
    </ligand>
</feature>
<evidence type="ECO:0000256" key="1">
    <source>
        <dbReference type="PIRSR" id="PIRSR005962-1"/>
    </source>
</evidence>
<dbReference type="GO" id="GO:0046657">
    <property type="term" value="P:folic acid catabolic process"/>
    <property type="evidence" value="ECO:0007669"/>
    <property type="project" value="TreeGrafter"/>
</dbReference>
<dbReference type="InterPro" id="IPR002933">
    <property type="entry name" value="Peptidase_M20"/>
</dbReference>
<name>A0A1M6C4A8_9FIRM</name>
<dbReference type="GO" id="GO:0046872">
    <property type="term" value="F:metal ion binding"/>
    <property type="evidence" value="ECO:0007669"/>
    <property type="project" value="UniProtKB-KW"/>
</dbReference>
<dbReference type="InterPro" id="IPR052030">
    <property type="entry name" value="Peptidase_M20/M20A_hydrolases"/>
</dbReference>
<feature type="domain" description="Peptidase M20 dimerisation" evidence="2">
    <location>
        <begin position="233"/>
        <end position="324"/>
    </location>
</feature>
<dbReference type="OrthoDB" id="9776731at2"/>
<feature type="binding site" evidence="1">
    <location>
        <position position="147"/>
    </location>
    <ligand>
        <name>Mn(2+)</name>
        <dbReference type="ChEBI" id="CHEBI:29035"/>
        <label>2</label>
    </ligand>
</feature>
<dbReference type="InterPro" id="IPR011650">
    <property type="entry name" value="Peptidase_M20_dimer"/>
</dbReference>
<reference evidence="3 4" key="1">
    <citation type="submission" date="2016-11" db="EMBL/GenBank/DDBJ databases">
        <authorList>
            <person name="Jaros S."/>
            <person name="Januszkiewicz K."/>
            <person name="Wedrychowicz H."/>
        </authorList>
    </citation>
    <scope>NUCLEOTIDE SEQUENCE [LARGE SCALE GENOMIC DNA]</scope>
    <source>
        <strain evidence="3 4">DSM 17477</strain>
    </source>
</reference>
<protein>
    <submittedName>
        <fullName evidence="3">Aminobenzoyl-glutamate utilization protein A</fullName>
    </submittedName>
</protein>
<keyword evidence="1" id="KW-0479">Metal-binding</keyword>
<dbReference type="EMBL" id="FQZL01000005">
    <property type="protein sequence ID" value="SHI55782.1"/>
    <property type="molecule type" value="Genomic_DNA"/>
</dbReference>
<keyword evidence="4" id="KW-1185">Reference proteome</keyword>
<dbReference type="GO" id="GO:0016805">
    <property type="term" value="F:dipeptidase activity"/>
    <property type="evidence" value="ECO:0007669"/>
    <property type="project" value="TreeGrafter"/>
</dbReference>
<comment type="cofactor">
    <cofactor evidence="1">
        <name>Mn(2+)</name>
        <dbReference type="ChEBI" id="CHEBI:29035"/>
    </cofactor>
    <text evidence="1">The Mn(2+) ion enhances activity.</text>
</comment>
<dbReference type="RefSeq" id="WP_073046828.1">
    <property type="nucleotide sequence ID" value="NZ_FQZL01000005.1"/>
</dbReference>
<dbReference type="GO" id="GO:0071713">
    <property type="term" value="F:para-aminobenzoyl-glutamate hydrolase activity"/>
    <property type="evidence" value="ECO:0007669"/>
    <property type="project" value="TreeGrafter"/>
</dbReference>
<evidence type="ECO:0000259" key="2">
    <source>
        <dbReference type="Pfam" id="PF07687"/>
    </source>
</evidence>
<evidence type="ECO:0000313" key="4">
    <source>
        <dbReference type="Proteomes" id="UP000184052"/>
    </source>
</evidence>
<dbReference type="PANTHER" id="PTHR30575:SF3">
    <property type="entry name" value="PEPTIDASE M20 DIMERISATION DOMAIN-CONTAINING PROTEIN"/>
    <property type="match status" value="1"/>
</dbReference>
<dbReference type="STRING" id="1121476.SAMN02745751_00574"/>
<feature type="binding site" evidence="1">
    <location>
        <position position="209"/>
    </location>
    <ligand>
        <name>Mn(2+)</name>
        <dbReference type="ChEBI" id="CHEBI:29035"/>
        <label>2</label>
    </ligand>
</feature>
<dbReference type="PIRSF" id="PIRSF005962">
    <property type="entry name" value="Pept_M20D_amidohydro"/>
    <property type="match status" value="1"/>
</dbReference>
<dbReference type="Gene3D" id="3.40.630.10">
    <property type="entry name" value="Zn peptidases"/>
    <property type="match status" value="2"/>
</dbReference>
<sequence length="441" mass="48116">MKEIINYINNIEDKIISYRRDFHRYPELGWTEFRTASIIAKRLLELGFEVKYGKEIFSEADRMGVPSAGILDSNYYRALKQGAPEEFMEQLKGGYTGVLGVLNLGEGPTVAMRFDIDAIGVSESTKENHLPFSLSFNSSNDGIMHSCGHDGHAAIGLGVAHTLANFRDRFKGLGTIKLIFQPAEEGVRGAKSMVKAGILDDVDYVLGNHIMADEENGTLICGTNGFMATSKLDVSFKGLPAHAGAAPNEGRNALLAACSAVLNLNSIPRHKDGASRINVGTLMSGSGRNVIPEEASMKLETRGQTTEINEYVKTYAERIIKHAAEMHEATYSISYSGEALVGNSSPGLIKRLARIGDSLGDFNCLIEESNKSIGSEDFTYMMDRVQKNGGQGIFFILGASLDKSQALGHHTSNFDIDEKVLVKSAKLFTLLTLDIEKNCRE</sequence>
<proteinExistence type="predicted"/>
<feature type="binding site" evidence="1">
    <location>
        <position position="410"/>
    </location>
    <ligand>
        <name>Mn(2+)</name>
        <dbReference type="ChEBI" id="CHEBI:29035"/>
        <label>2</label>
    </ligand>
</feature>
<dbReference type="InterPro" id="IPR017439">
    <property type="entry name" value="Amidohydrolase"/>
</dbReference>
<evidence type="ECO:0000313" key="3">
    <source>
        <dbReference type="EMBL" id="SHI55782.1"/>
    </source>
</evidence>
<dbReference type="Pfam" id="PF07687">
    <property type="entry name" value="M20_dimer"/>
    <property type="match status" value="1"/>
</dbReference>
<dbReference type="Pfam" id="PF01546">
    <property type="entry name" value="Peptidase_M20"/>
    <property type="match status" value="1"/>
</dbReference>
<dbReference type="SUPFAM" id="SSF53187">
    <property type="entry name" value="Zn-dependent exopeptidases"/>
    <property type="match status" value="1"/>
</dbReference>
<dbReference type="AlphaFoldDB" id="A0A1M6C4A8"/>
<organism evidence="3 4">
    <name type="scientific">Dethiosulfatibacter aminovorans DSM 17477</name>
    <dbReference type="NCBI Taxonomy" id="1121476"/>
    <lineage>
        <taxon>Bacteria</taxon>
        <taxon>Bacillati</taxon>
        <taxon>Bacillota</taxon>
        <taxon>Tissierellia</taxon>
        <taxon>Dethiosulfatibacter</taxon>
    </lineage>
</organism>
<dbReference type="GO" id="GO:0005737">
    <property type="term" value="C:cytoplasm"/>
    <property type="evidence" value="ECO:0007669"/>
    <property type="project" value="TreeGrafter"/>
</dbReference>
<dbReference type="NCBIfam" id="TIGR01891">
    <property type="entry name" value="amidohydrolases"/>
    <property type="match status" value="1"/>
</dbReference>
<dbReference type="SUPFAM" id="SSF55031">
    <property type="entry name" value="Bacterial exopeptidase dimerisation domain"/>
    <property type="match status" value="1"/>
</dbReference>
<dbReference type="Proteomes" id="UP000184052">
    <property type="component" value="Unassembled WGS sequence"/>
</dbReference>
<feature type="binding site" evidence="1">
    <location>
        <position position="149"/>
    </location>
    <ligand>
        <name>Mn(2+)</name>
        <dbReference type="ChEBI" id="CHEBI:29035"/>
        <label>2</label>
    </ligand>
</feature>
<accession>A0A1M6C4A8</accession>